<keyword evidence="1" id="KW-0812">Transmembrane</keyword>
<proteinExistence type="predicted"/>
<sequence>MPSRLRQSVHKTVSMQCLQWHRRCLRLSSTRQDEGDVMSSTTTVPVNGAHRFAHIDAMRAYAVLVVVVAHAGAGAVVPGGSGVTIFFTISGFIITFLLLRERDKTGGFSVVGFYRRRAFKIAPPFLVAIVIPTILFAAAGGALNWNASLAQVFFVFNWLKIDGVPDVLPGSGVVWSLSIEEQFYIIFAIVWLLLVRRRYWAQATVAIAVFAILASTSLRIFLASMEGQESRIYYGSDTRLDGIAWGMLLAVGYFMWVKRGERPTWYSKMLASDLLLIAAILLYVASLLLRDEWFRETFRFTLQSIAAAVVIVYGLLPGSGPIRRAFYAMSLWRPIALVGLASYSIYLVHLVAASAMRGVLLTLPSYVSFGVILGLGIALGIAMYYAIELPAQRLRVKLEAKSRERQPEPILK</sequence>
<evidence type="ECO:0000313" key="3">
    <source>
        <dbReference type="EMBL" id="RXZ72220.1"/>
    </source>
</evidence>
<dbReference type="PANTHER" id="PTHR23028:SF53">
    <property type="entry name" value="ACYL_TRANSF_3 DOMAIN-CONTAINING PROTEIN"/>
    <property type="match status" value="1"/>
</dbReference>
<feature type="transmembrane region" description="Helical" evidence="1">
    <location>
        <begin position="242"/>
        <end position="257"/>
    </location>
</feature>
<evidence type="ECO:0000313" key="4">
    <source>
        <dbReference type="Proteomes" id="UP000293865"/>
    </source>
</evidence>
<protein>
    <submittedName>
        <fullName evidence="3">Acyltransferase</fullName>
    </submittedName>
</protein>
<dbReference type="InterPro" id="IPR002656">
    <property type="entry name" value="Acyl_transf_3_dom"/>
</dbReference>
<dbReference type="Proteomes" id="UP000293865">
    <property type="component" value="Unassembled WGS sequence"/>
</dbReference>
<evidence type="ECO:0000256" key="1">
    <source>
        <dbReference type="SAM" id="Phobius"/>
    </source>
</evidence>
<evidence type="ECO:0000259" key="2">
    <source>
        <dbReference type="Pfam" id="PF01757"/>
    </source>
</evidence>
<dbReference type="GO" id="GO:0016747">
    <property type="term" value="F:acyltransferase activity, transferring groups other than amino-acyl groups"/>
    <property type="evidence" value="ECO:0007669"/>
    <property type="project" value="InterPro"/>
</dbReference>
<dbReference type="RefSeq" id="WP_129519774.1">
    <property type="nucleotide sequence ID" value="NZ_SDPN01000006.1"/>
</dbReference>
<feature type="transmembrane region" description="Helical" evidence="1">
    <location>
        <begin position="83"/>
        <end position="100"/>
    </location>
</feature>
<feature type="transmembrane region" description="Helical" evidence="1">
    <location>
        <begin position="366"/>
        <end position="387"/>
    </location>
</feature>
<dbReference type="OrthoDB" id="3404679at2"/>
<feature type="transmembrane region" description="Helical" evidence="1">
    <location>
        <begin position="201"/>
        <end position="222"/>
    </location>
</feature>
<keyword evidence="3" id="KW-0808">Transferase</keyword>
<keyword evidence="4" id="KW-1185">Reference proteome</keyword>
<gene>
    <name evidence="3" type="ORF">ESP51_04880</name>
</gene>
<dbReference type="InterPro" id="IPR050879">
    <property type="entry name" value="Acyltransferase_3"/>
</dbReference>
<feature type="transmembrane region" description="Helical" evidence="1">
    <location>
        <begin position="60"/>
        <end position="77"/>
    </location>
</feature>
<dbReference type="GO" id="GO:0016020">
    <property type="term" value="C:membrane"/>
    <property type="evidence" value="ECO:0007669"/>
    <property type="project" value="TreeGrafter"/>
</dbReference>
<keyword evidence="1" id="KW-1133">Transmembrane helix</keyword>
<dbReference type="GO" id="GO:0009103">
    <property type="term" value="P:lipopolysaccharide biosynthetic process"/>
    <property type="evidence" value="ECO:0007669"/>
    <property type="project" value="TreeGrafter"/>
</dbReference>
<keyword evidence="3" id="KW-0012">Acyltransferase</keyword>
<organism evidence="3 4">
    <name type="scientific">Agromyces albus</name>
    <dbReference type="NCBI Taxonomy" id="205332"/>
    <lineage>
        <taxon>Bacteria</taxon>
        <taxon>Bacillati</taxon>
        <taxon>Actinomycetota</taxon>
        <taxon>Actinomycetes</taxon>
        <taxon>Micrococcales</taxon>
        <taxon>Microbacteriaceae</taxon>
        <taxon>Agromyces</taxon>
    </lineage>
</organism>
<feature type="transmembrane region" description="Helical" evidence="1">
    <location>
        <begin position="173"/>
        <end position="194"/>
    </location>
</feature>
<dbReference type="EMBL" id="SDPN01000006">
    <property type="protein sequence ID" value="RXZ72220.1"/>
    <property type="molecule type" value="Genomic_DNA"/>
</dbReference>
<dbReference type="AlphaFoldDB" id="A0A4Q2L5M5"/>
<dbReference type="Pfam" id="PF01757">
    <property type="entry name" value="Acyl_transf_3"/>
    <property type="match status" value="1"/>
</dbReference>
<comment type="caution">
    <text evidence="3">The sequence shown here is derived from an EMBL/GenBank/DDBJ whole genome shotgun (WGS) entry which is preliminary data.</text>
</comment>
<accession>A0A4Q2L5M5</accession>
<dbReference type="PANTHER" id="PTHR23028">
    <property type="entry name" value="ACETYLTRANSFERASE"/>
    <property type="match status" value="1"/>
</dbReference>
<feature type="transmembrane region" description="Helical" evidence="1">
    <location>
        <begin position="300"/>
        <end position="316"/>
    </location>
</feature>
<keyword evidence="1" id="KW-0472">Membrane</keyword>
<feature type="transmembrane region" description="Helical" evidence="1">
    <location>
        <begin position="269"/>
        <end position="288"/>
    </location>
</feature>
<feature type="transmembrane region" description="Helical" evidence="1">
    <location>
        <begin position="121"/>
        <end position="143"/>
    </location>
</feature>
<name>A0A4Q2L5M5_9MICO</name>
<feature type="domain" description="Acyltransferase 3" evidence="2">
    <location>
        <begin position="55"/>
        <end position="382"/>
    </location>
</feature>
<reference evidence="3 4" key="1">
    <citation type="submission" date="2019-01" db="EMBL/GenBank/DDBJ databases">
        <title>Agromyces.</title>
        <authorList>
            <person name="Li J."/>
        </authorList>
    </citation>
    <scope>NUCLEOTIDE SEQUENCE [LARGE SCALE GENOMIC DNA]</scope>
    <source>
        <strain evidence="3 4">DSM 15934</strain>
    </source>
</reference>
<feature type="transmembrane region" description="Helical" evidence="1">
    <location>
        <begin position="337"/>
        <end position="360"/>
    </location>
</feature>